<keyword evidence="1" id="KW-0812">Transmembrane</keyword>
<dbReference type="InParanoid" id="T0PZ81"/>
<evidence type="ECO:0008006" key="5">
    <source>
        <dbReference type="Google" id="ProtNLM"/>
    </source>
</evidence>
<evidence type="ECO:0000313" key="4">
    <source>
        <dbReference type="Proteomes" id="UP000030762"/>
    </source>
</evidence>
<dbReference type="Gene3D" id="3.80.10.10">
    <property type="entry name" value="Ribonuclease Inhibitor"/>
    <property type="match status" value="1"/>
</dbReference>
<dbReference type="RefSeq" id="XP_008618956.1">
    <property type="nucleotide sequence ID" value="XM_008620734.1"/>
</dbReference>
<dbReference type="Proteomes" id="UP000030762">
    <property type="component" value="Unassembled WGS sequence"/>
</dbReference>
<evidence type="ECO:0000256" key="1">
    <source>
        <dbReference type="SAM" id="Phobius"/>
    </source>
</evidence>
<dbReference type="GeneID" id="19955322"/>
<dbReference type="InterPro" id="IPR032675">
    <property type="entry name" value="LRR_dom_sf"/>
</dbReference>
<keyword evidence="1" id="KW-1133">Transmembrane helix</keyword>
<feature type="transmembrane region" description="Helical" evidence="1">
    <location>
        <begin position="290"/>
        <end position="311"/>
    </location>
</feature>
<proteinExistence type="predicted"/>
<keyword evidence="2" id="KW-0732">Signal</keyword>
<dbReference type="AlphaFoldDB" id="T0PZ81"/>
<keyword evidence="4" id="KW-1185">Reference proteome</keyword>
<dbReference type="EMBL" id="JH767206">
    <property type="protein sequence ID" value="EQC27536.1"/>
    <property type="molecule type" value="Genomic_DNA"/>
</dbReference>
<sequence>MLPLVAALVAGVAARVAAADCLYAGYTSTFVSSTCTQPGAVLCSVDSSCKLNKMFWTKDDVKKDSTQTNLLVINGTYKAQYLAELPNLSQVYIQFYNSVRAVGDLSKDTNVALLDFEANKGIDLSKAAFSPIITRLSIAACQLPTLPTTIPYGQLSELYVICLENAGKFMEINGSYGWQNNFTTIENVNFRNAVEIKFNGCPYLTTLSNLTVSSKLSKFYFDDSHFTTFLIDQPTYAALQAVPTFAVGSIDVAATCKAPNTIQLLKTKYSVCVMPAPATEDSGSSSNTGLIVGVAVGAVVLVLAIVGFVLYRRKKNAASTGTSHTGYTAHNTTTQGMTTSTGQYSMAFNMEDLELLRLDEQALTKVQSVAQGAYGEVYRGEYKVGLCSAEVHVCTGCTNLYRYKQRVQDLRCLLALCGRSQ</sequence>
<keyword evidence="1" id="KW-0472">Membrane</keyword>
<feature type="signal peptide" evidence="2">
    <location>
        <begin position="1"/>
        <end position="18"/>
    </location>
</feature>
<protein>
    <recommendedName>
        <fullName evidence="5">Protein kinase domain-containing protein</fullName>
    </recommendedName>
</protein>
<organism evidence="3 4">
    <name type="scientific">Saprolegnia diclina (strain VS20)</name>
    <dbReference type="NCBI Taxonomy" id="1156394"/>
    <lineage>
        <taxon>Eukaryota</taxon>
        <taxon>Sar</taxon>
        <taxon>Stramenopiles</taxon>
        <taxon>Oomycota</taxon>
        <taxon>Saprolegniomycetes</taxon>
        <taxon>Saprolegniales</taxon>
        <taxon>Saprolegniaceae</taxon>
        <taxon>Saprolegnia</taxon>
    </lineage>
</organism>
<dbReference type="STRING" id="1156394.T0PZ81"/>
<name>T0PZ81_SAPDV</name>
<evidence type="ECO:0000256" key="2">
    <source>
        <dbReference type="SAM" id="SignalP"/>
    </source>
</evidence>
<accession>T0PZ81</accession>
<feature type="chain" id="PRO_5004582941" description="Protein kinase domain-containing protein" evidence="2">
    <location>
        <begin position="19"/>
        <end position="421"/>
    </location>
</feature>
<evidence type="ECO:0000313" key="3">
    <source>
        <dbReference type="EMBL" id="EQC27536.1"/>
    </source>
</evidence>
<reference evidence="3 4" key="1">
    <citation type="submission" date="2012-04" db="EMBL/GenBank/DDBJ databases">
        <title>The Genome Sequence of Saprolegnia declina VS20.</title>
        <authorList>
            <consortium name="The Broad Institute Genome Sequencing Platform"/>
            <person name="Russ C."/>
            <person name="Nusbaum C."/>
            <person name="Tyler B."/>
            <person name="van West P."/>
            <person name="Dieguez-Uribeondo J."/>
            <person name="de Bruijn I."/>
            <person name="Tripathy S."/>
            <person name="Jiang R."/>
            <person name="Young S.K."/>
            <person name="Zeng Q."/>
            <person name="Gargeya S."/>
            <person name="Fitzgerald M."/>
            <person name="Haas B."/>
            <person name="Abouelleil A."/>
            <person name="Alvarado L."/>
            <person name="Arachchi H.M."/>
            <person name="Berlin A."/>
            <person name="Chapman S.B."/>
            <person name="Goldberg J."/>
            <person name="Griggs A."/>
            <person name="Gujja S."/>
            <person name="Hansen M."/>
            <person name="Howarth C."/>
            <person name="Imamovic A."/>
            <person name="Larimer J."/>
            <person name="McCowen C."/>
            <person name="Montmayeur A."/>
            <person name="Murphy C."/>
            <person name="Neiman D."/>
            <person name="Pearson M."/>
            <person name="Priest M."/>
            <person name="Roberts A."/>
            <person name="Saif S."/>
            <person name="Shea T."/>
            <person name="Sisk P."/>
            <person name="Sykes S."/>
            <person name="Wortman J."/>
            <person name="Nusbaum C."/>
            <person name="Birren B."/>
        </authorList>
    </citation>
    <scope>NUCLEOTIDE SEQUENCE [LARGE SCALE GENOMIC DNA]</scope>
    <source>
        <strain evidence="3 4">VS20</strain>
    </source>
</reference>
<dbReference type="SUPFAM" id="SSF52058">
    <property type="entry name" value="L domain-like"/>
    <property type="match status" value="1"/>
</dbReference>
<gene>
    <name evidence="3" type="ORF">SDRG_14595</name>
</gene>
<dbReference type="OrthoDB" id="78927at2759"/>
<dbReference type="VEuPathDB" id="FungiDB:SDRG_14595"/>
<dbReference type="Gene3D" id="1.20.5.510">
    <property type="entry name" value="Single helix bin"/>
    <property type="match status" value="1"/>
</dbReference>